<organism evidence="3 4">
    <name type="scientific">Nocardia fluminea</name>
    <dbReference type="NCBI Taxonomy" id="134984"/>
    <lineage>
        <taxon>Bacteria</taxon>
        <taxon>Bacillati</taxon>
        <taxon>Actinomycetota</taxon>
        <taxon>Actinomycetes</taxon>
        <taxon>Mycobacteriales</taxon>
        <taxon>Nocardiaceae</taxon>
        <taxon>Nocardia</taxon>
    </lineage>
</organism>
<dbReference type="Proteomes" id="UP000233766">
    <property type="component" value="Unassembled WGS sequence"/>
</dbReference>
<evidence type="ECO:0000256" key="1">
    <source>
        <dbReference type="SAM" id="MobiDB-lite"/>
    </source>
</evidence>
<protein>
    <submittedName>
        <fullName evidence="3">Flavin-dependent dehydrogenase</fullName>
    </submittedName>
</protein>
<gene>
    <name evidence="3" type="ORF">ATK86_6768</name>
</gene>
<dbReference type="PANTHER" id="PTHR42685:SF22">
    <property type="entry name" value="CONDITIONED MEDIUM FACTOR RECEPTOR 1"/>
    <property type="match status" value="1"/>
</dbReference>
<evidence type="ECO:0000313" key="4">
    <source>
        <dbReference type="Proteomes" id="UP000233766"/>
    </source>
</evidence>
<dbReference type="AlphaFoldDB" id="A0A2N3VL14"/>
<sequence length="473" mass="50268">MVDSPVTAVERTDVVVVGARCAGSATAATFARAGRAVIVLDAAALPSDTLSTHLLWPAGLAELQRLDALTAVEALGAPRLTRAYAQAAGYGVGSGFPSVDGIDYAMCVRRTGLDAVLARTAVDAGAEVRSRCRVTAVLWDGNRCAGVRYLDAAGRTGEIRAALVVGADGRRSTIARAVGAERPFLTVPSGRDCYFAYWRDAADAPRHIAAQWRVGADLGTAFPCDDGLVLSLVQPPTVSDLGRGPGAAERRYTEAIARLPDLAARLHGCERVGRIRSATGISSYFRRSAGPGWALPGDSGHFKDPVTAQGIRDALHYGRTLAESADEVLDDPRALDVALSAWERRRVVECREIFHWTNRLARGETLRPLEIELYRTAADDPALAVITAGIFSRTHRPAELYTPSRALGLAARAAVHQWAQLPAVLADAAREIRDVGGEWRTTRTTLRGDASPATPPPSTPLTLTTAGPGEHHA</sequence>
<dbReference type="Pfam" id="PF01494">
    <property type="entry name" value="FAD_binding_3"/>
    <property type="match status" value="1"/>
</dbReference>
<dbReference type="PRINTS" id="PR00420">
    <property type="entry name" value="RNGMNOXGNASE"/>
</dbReference>
<accession>A0A2N3VL14</accession>
<dbReference type="OrthoDB" id="103324at2"/>
<dbReference type="SUPFAM" id="SSF51905">
    <property type="entry name" value="FAD/NAD(P)-binding domain"/>
    <property type="match status" value="1"/>
</dbReference>
<comment type="caution">
    <text evidence="3">The sequence shown here is derived from an EMBL/GenBank/DDBJ whole genome shotgun (WGS) entry which is preliminary data.</text>
</comment>
<dbReference type="InterPro" id="IPR036188">
    <property type="entry name" value="FAD/NAD-bd_sf"/>
</dbReference>
<dbReference type="PANTHER" id="PTHR42685">
    <property type="entry name" value="GERANYLGERANYL DIPHOSPHATE REDUCTASE"/>
    <property type="match status" value="1"/>
</dbReference>
<dbReference type="RefSeq" id="WP_101468807.1">
    <property type="nucleotide sequence ID" value="NZ_PJMW01000002.1"/>
</dbReference>
<dbReference type="GO" id="GO:0071949">
    <property type="term" value="F:FAD binding"/>
    <property type="evidence" value="ECO:0007669"/>
    <property type="project" value="InterPro"/>
</dbReference>
<proteinExistence type="predicted"/>
<feature type="domain" description="FAD-binding" evidence="2">
    <location>
        <begin position="11"/>
        <end position="311"/>
    </location>
</feature>
<name>A0A2N3VL14_9NOCA</name>
<dbReference type="EMBL" id="PJMW01000002">
    <property type="protein sequence ID" value="PKV82282.1"/>
    <property type="molecule type" value="Genomic_DNA"/>
</dbReference>
<feature type="region of interest" description="Disordered" evidence="1">
    <location>
        <begin position="442"/>
        <end position="473"/>
    </location>
</feature>
<reference evidence="3 4" key="1">
    <citation type="submission" date="2017-12" db="EMBL/GenBank/DDBJ databases">
        <title>Sequencing the genomes of 1000 Actinobacteria strains.</title>
        <authorList>
            <person name="Klenk H.-P."/>
        </authorList>
    </citation>
    <scope>NUCLEOTIDE SEQUENCE [LARGE SCALE GENOMIC DNA]</scope>
    <source>
        <strain evidence="3 4">DSM 44489</strain>
    </source>
</reference>
<dbReference type="Gene3D" id="3.50.50.60">
    <property type="entry name" value="FAD/NAD(P)-binding domain"/>
    <property type="match status" value="1"/>
</dbReference>
<feature type="compositionally biased region" description="Low complexity" evidence="1">
    <location>
        <begin position="460"/>
        <end position="473"/>
    </location>
</feature>
<dbReference type="InterPro" id="IPR050407">
    <property type="entry name" value="Geranylgeranyl_reductase"/>
</dbReference>
<evidence type="ECO:0000259" key="2">
    <source>
        <dbReference type="Pfam" id="PF01494"/>
    </source>
</evidence>
<evidence type="ECO:0000313" key="3">
    <source>
        <dbReference type="EMBL" id="PKV82282.1"/>
    </source>
</evidence>
<keyword evidence="4" id="KW-1185">Reference proteome</keyword>
<dbReference type="InterPro" id="IPR002938">
    <property type="entry name" value="FAD-bd"/>
</dbReference>